<organism evidence="1 2">
    <name type="scientific">Persea americana</name>
    <name type="common">Avocado</name>
    <dbReference type="NCBI Taxonomy" id="3435"/>
    <lineage>
        <taxon>Eukaryota</taxon>
        <taxon>Viridiplantae</taxon>
        <taxon>Streptophyta</taxon>
        <taxon>Embryophyta</taxon>
        <taxon>Tracheophyta</taxon>
        <taxon>Spermatophyta</taxon>
        <taxon>Magnoliopsida</taxon>
        <taxon>Magnoliidae</taxon>
        <taxon>Laurales</taxon>
        <taxon>Lauraceae</taxon>
        <taxon>Persea</taxon>
    </lineage>
</organism>
<protein>
    <submittedName>
        <fullName evidence="1">Uncharacterized protein</fullName>
    </submittedName>
</protein>
<accession>A0ACC2KBA5</accession>
<dbReference type="Proteomes" id="UP001234297">
    <property type="component" value="Chromosome 4"/>
</dbReference>
<evidence type="ECO:0000313" key="2">
    <source>
        <dbReference type="Proteomes" id="UP001234297"/>
    </source>
</evidence>
<dbReference type="EMBL" id="CM056812">
    <property type="protein sequence ID" value="KAJ8618346.1"/>
    <property type="molecule type" value="Genomic_DNA"/>
</dbReference>
<name>A0ACC2KBA5_PERAE</name>
<sequence length="2466" mass="276818">MDSATPKKNPNMYQIGGIPVDFPYKPYGSQLAFMGRVIATLDRAQRQGHCHALLESPTGTGKSLSLLCSALAWQRHQRSKRQTAIPSHPQPTPGSDPNPFVSGGGFIPEPDPSGNLQSGNSEQSVPATKKRTQKPQRIYTIYYASRTHSQLSQVIREYRKTSYRAPMAVLASRKHYCTNGHVSMKENVDEECKLLLNDYRPENIRCLEFKNAHRVKDHHSLKEGGCHEAHDIEDLVKIGQAMRGCSYFAARDLAKEAQLVFCPYSYIINPVIRRAMEVDLKDAIVIFDEAHNIEDMAREAISLDVEEETLDILQKELGELCLAEGAEIYQPLYDMIQGIISWMGQRKSTLKKHDFEHSLSCWTGDKALEELQEAGISQEHFPILQECATKAIEAASDSESEIARPSSMAAVTLEGLFTSFRYFFSENGSHAIDYQLALQRLVKRDARYTACGLTHSLSLWCLNPALAFKEIANLSLSVILTSGTLSPMSSFASELGVQFEACMEAPHVIDVESQLWAGAISTGPRNTQLNASYKTADGYAFQDSLGASLEEIFKVVPDGALVFFPSYNLLEKLCTRWVQTGQWSRLNAQKCLFVEPRGNQDDFEHILKGYYDFIHGTNRNTSRRSVPWKLKRGNKRDINCLSAKDSPQSSVNGAAFLAVFRGKASEGIDFSDENARAVIIVGIPFPNKTNIQVALKKKYNDTYKSSKNLLSGSTWYCHQAFRALNQAAGRCIRHRFDYGAIIFLDERFREERNVSYISKWLRKSIKQYDSFDMSLENLRAFFLDVKERYSQKGTDVMNSCLENSVSKESKPSKQNISSKGASKRDQKSKNSCEHDEREVACHNVVPTEKAGKLTQSFAAVEHDDNSLSQQGNLGPEATAHTDEEDVSRLSETVQTGSSNSGFDQIAVPKIPGTFSNNSSPRTITKDDVSRSAIAQSSSPFSDQQSFHLVSVTNSTGALSGGACTSAVTPERKAKSDETDSSLNLSVNSHSQKRRNPSQMDPSISSRAESSHVHLVRSMNYSLDMIQETEMGFEADCSKCKHQKMEVQRVTSLDNLNALSMHSDLINQKLHILCSACRNPLGLPENDFLVLCSLTSTSKTYLASLLKCGRESQNRIEVPSISVLISDASSVDQRLCKGCFTEGIPQRGIWCEEDGCVFRTIYCPFCTDHKSCLGVQIMATDSFNVQLLNKIILYVAHLVIKSHEQASKVKDLLITSGSNSTSQVSDLTSIEKYSYNSHLRSSGGWITTKSKLRLPNIRIAAGNTQLLVSKPIKDQGSREEMEHPEDECRVAGEHHGKQDDEESVARLEELKKAIDAKISLRRSNLNPERPDSVFLRTLDSSIKRNTAVIKKLKQINEEQREGMMEELKGVNLSKFVSEAVTAICDAKLRTSDIQAAVQICSLLHQRYKDFAPSLIQGLLKVFFPGKSGDDLDADRSLKAMKKRSTLKLLVELYFVGIVEDASIFINIIKDLSSSEHLKDRDTTQMNLSLLASFARQGRLFLGLPQTGQDIHEEFFRGLNITADQKKIFRKAVYSYYDASADLLQSEHTALRQMEHENSKVLNAKGELSDENVSAYEKLRKSFDHLFRGVSSLAEALDMQPPVMPEDGHTRVTTGEDVPFPVAGKESSALEPVWDDEDTRAFYECLPDLRAFVPAVLLGESEPKIEQSSKTQEQQTELASETDQGHLSLQDTAEASVDSESLAEGKADEKGKDKEDKDKEKINDSEKEKAKEKDAERKGETEKEKLKGLDGTSLDGLVQRLPGSVSRDLIDQLTVEFCYLNSKSNRKKLVRALFNVPRTSLELLPYYSRMVATLSTCMKDVSLMLLQMLEEEFNFLINKKDQMNIETKIRNIRFIGELCKFRIAPAGLVFSCLKACLDDFTHHNIDVACNLLETCGRFLYRSPETTIRMANMLEILMRLKNVKNLDSRHSTLVENAYYLCKPPERSARVCKVRPPLHQYIRKLLFSDLDKSSIEHILRQLRKLPWNECEPYILKCFMKVHKGKYSQVHLIASLTAGLSRYHDEFAVAVVDEVLEEIRLGLELNDYGMQQKRIAHMRFLGELYNYEHIDSSVIFETLYLILVFGHGTPEQDMLDPPEDFFRVRMIITLLQTCGHYFDRGSSKRKLDRFLIYFQRYVLSKGSIPLDIEFDIQDLFADLRSNMTRYSSIEEVNTALVELEEHEHAALTDKNSEKQMDTESHKLPSQETLTVRANGQGPANGVEENGVGHEDVDSVSDSGSGSIDMEGHEDDEEYEDKSENHDDGCDSEDDDGGGPIASDEDEDVQVRQKVVEVDPQEEADFDKELRALMQESLDSRKLELRGRPALNMTIPMNVFEGSKDHHGRVVEGESGDETMDEEGSGGNKVCVKVLVKKGNKQQTKQMYIPQDCSLVQSTKQKEAAELEEKQNIKRLILEYNDREEEEFNGGGTQPMNWMQGGGSRPVGRGTWDGAGRAGGVRHRHHSSGGLYGRRK</sequence>
<evidence type="ECO:0000313" key="1">
    <source>
        <dbReference type="EMBL" id="KAJ8618346.1"/>
    </source>
</evidence>
<comment type="caution">
    <text evidence="1">The sequence shown here is derived from an EMBL/GenBank/DDBJ whole genome shotgun (WGS) entry which is preliminary data.</text>
</comment>
<gene>
    <name evidence="1" type="ORF">MRB53_014532</name>
</gene>
<proteinExistence type="predicted"/>
<keyword evidence="2" id="KW-1185">Reference proteome</keyword>
<reference evidence="1 2" key="1">
    <citation type="journal article" date="2022" name="Hortic Res">
        <title>A haplotype resolved chromosomal level avocado genome allows analysis of novel avocado genes.</title>
        <authorList>
            <person name="Nath O."/>
            <person name="Fletcher S.J."/>
            <person name="Hayward A."/>
            <person name="Shaw L.M."/>
            <person name="Masouleh A.K."/>
            <person name="Furtado A."/>
            <person name="Henry R.J."/>
            <person name="Mitter N."/>
        </authorList>
    </citation>
    <scope>NUCLEOTIDE SEQUENCE [LARGE SCALE GENOMIC DNA]</scope>
    <source>
        <strain evidence="2">cv. Hass</strain>
    </source>
</reference>